<sequence>MASNDLYVVGIGASAGGHDALKSFFENLDDDLPAAYVVVTHLLRSHESQLDKIIARFTPMPVHRIKGITQVRRGEVYVLPENAEVKIKDGFLYLYPRRENEGINRAIDIFFESLAIDKKELAVGIIMSGMGYDGSDGAQKLFEYNGMVLVQEPASTKFNSMPWAAIMKDHPDYILPPKQLAGTIGKLIKEKPIKVAS</sequence>
<dbReference type="CDD" id="cd16434">
    <property type="entry name" value="CheB-CheR_fusion"/>
    <property type="match status" value="1"/>
</dbReference>
<organism evidence="6 7">
    <name type="scientific">Chryseosolibacter indicus</name>
    <dbReference type="NCBI Taxonomy" id="2782351"/>
    <lineage>
        <taxon>Bacteria</taxon>
        <taxon>Pseudomonadati</taxon>
        <taxon>Bacteroidota</taxon>
        <taxon>Cytophagia</taxon>
        <taxon>Cytophagales</taxon>
        <taxon>Chryseotaleaceae</taxon>
        <taxon>Chryseosolibacter</taxon>
    </lineage>
</organism>
<evidence type="ECO:0000256" key="2">
    <source>
        <dbReference type="ARBA" id="ARBA00039140"/>
    </source>
</evidence>
<evidence type="ECO:0000259" key="5">
    <source>
        <dbReference type="PROSITE" id="PS50122"/>
    </source>
</evidence>
<dbReference type="EMBL" id="JAHESD010000009">
    <property type="protein sequence ID" value="MBT1702897.1"/>
    <property type="molecule type" value="Genomic_DNA"/>
</dbReference>
<feature type="active site" evidence="4">
    <location>
        <position position="14"/>
    </location>
</feature>
<dbReference type="PANTHER" id="PTHR42872:SF6">
    <property type="entry name" value="PROTEIN-GLUTAMATE METHYLESTERASE_PROTEIN-GLUTAMINE GLUTAMINASE"/>
    <property type="match status" value="1"/>
</dbReference>
<dbReference type="RefSeq" id="WP_254152867.1">
    <property type="nucleotide sequence ID" value="NZ_JAHESD010000009.1"/>
</dbReference>
<evidence type="ECO:0000313" key="6">
    <source>
        <dbReference type="EMBL" id="MBT1702897.1"/>
    </source>
</evidence>
<evidence type="ECO:0000256" key="4">
    <source>
        <dbReference type="PROSITE-ProRule" id="PRU00050"/>
    </source>
</evidence>
<dbReference type="PROSITE" id="PS50122">
    <property type="entry name" value="CHEB"/>
    <property type="match status" value="1"/>
</dbReference>
<dbReference type="InterPro" id="IPR000673">
    <property type="entry name" value="Sig_transdc_resp-reg_Me-estase"/>
</dbReference>
<keyword evidence="4" id="KW-0145">Chemotaxis</keyword>
<feature type="active site" evidence="4">
    <location>
        <position position="133"/>
    </location>
</feature>
<dbReference type="Proteomes" id="UP000772618">
    <property type="component" value="Unassembled WGS sequence"/>
</dbReference>
<dbReference type="Gene3D" id="3.40.50.180">
    <property type="entry name" value="Methylesterase CheB, C-terminal domain"/>
    <property type="match status" value="1"/>
</dbReference>
<gene>
    <name evidence="6" type="ORF">KK060_06380</name>
</gene>
<dbReference type="PANTHER" id="PTHR42872">
    <property type="entry name" value="PROTEIN-GLUTAMATE METHYLESTERASE/PROTEIN-GLUTAMINE GLUTAMINASE"/>
    <property type="match status" value="1"/>
</dbReference>
<feature type="active site" evidence="4">
    <location>
        <position position="41"/>
    </location>
</feature>
<evidence type="ECO:0000313" key="7">
    <source>
        <dbReference type="Proteomes" id="UP000772618"/>
    </source>
</evidence>
<comment type="catalytic activity">
    <reaction evidence="3">
        <text>[protein]-L-glutamate 5-O-methyl ester + H2O = L-glutamyl-[protein] + methanol + H(+)</text>
        <dbReference type="Rhea" id="RHEA:23236"/>
        <dbReference type="Rhea" id="RHEA-COMP:10208"/>
        <dbReference type="Rhea" id="RHEA-COMP:10311"/>
        <dbReference type="ChEBI" id="CHEBI:15377"/>
        <dbReference type="ChEBI" id="CHEBI:15378"/>
        <dbReference type="ChEBI" id="CHEBI:17790"/>
        <dbReference type="ChEBI" id="CHEBI:29973"/>
        <dbReference type="ChEBI" id="CHEBI:82795"/>
        <dbReference type="EC" id="3.1.1.61"/>
    </reaction>
</comment>
<evidence type="ECO:0000256" key="1">
    <source>
        <dbReference type="ARBA" id="ARBA00022801"/>
    </source>
</evidence>
<dbReference type="InterPro" id="IPR035909">
    <property type="entry name" value="CheB_C"/>
</dbReference>
<dbReference type="EC" id="3.1.1.61" evidence="2"/>
<accession>A0ABS5VN70</accession>
<comment type="caution">
    <text evidence="6">The sequence shown here is derived from an EMBL/GenBank/DDBJ whole genome shotgun (WGS) entry which is preliminary data.</text>
</comment>
<dbReference type="SUPFAM" id="SSF52738">
    <property type="entry name" value="Methylesterase CheB, C-terminal domain"/>
    <property type="match status" value="1"/>
</dbReference>
<evidence type="ECO:0000256" key="3">
    <source>
        <dbReference type="ARBA" id="ARBA00048267"/>
    </source>
</evidence>
<reference evidence="6 7" key="1">
    <citation type="submission" date="2021-05" db="EMBL/GenBank/DDBJ databases">
        <title>A Polyphasic approach of four new species of the genus Ohtaekwangia: Ohtaekwangia histidinii sp. nov., Ohtaekwangia cretensis sp. nov., Ohtaekwangia indiensis sp. nov., Ohtaekwangia reichenbachii sp. nov. from diverse environment.</title>
        <authorList>
            <person name="Octaviana S."/>
        </authorList>
    </citation>
    <scope>NUCLEOTIDE SEQUENCE [LARGE SCALE GENOMIC DNA]</scope>
    <source>
        <strain evidence="6 7">PWU20</strain>
    </source>
</reference>
<keyword evidence="1 4" id="KW-0378">Hydrolase</keyword>
<protein>
    <recommendedName>
        <fullName evidence="2">protein-glutamate methylesterase</fullName>
        <ecNumber evidence="2">3.1.1.61</ecNumber>
    </recommendedName>
</protein>
<dbReference type="Pfam" id="PF01339">
    <property type="entry name" value="CheB_methylest"/>
    <property type="match status" value="1"/>
</dbReference>
<keyword evidence="7" id="KW-1185">Reference proteome</keyword>
<name>A0ABS5VN70_9BACT</name>
<proteinExistence type="predicted"/>
<feature type="domain" description="CheB-type methylesterase" evidence="5">
    <location>
        <begin position="2"/>
        <end position="191"/>
    </location>
</feature>